<dbReference type="InterPro" id="IPR036640">
    <property type="entry name" value="ABC1_TM_sf"/>
</dbReference>
<protein>
    <recommendedName>
        <fullName evidence="6">ABC transmembrane type-1 domain-containing protein</fullName>
    </recommendedName>
</protein>
<keyword evidence="4 5" id="KW-0472">Membrane</keyword>
<evidence type="ECO:0000256" key="5">
    <source>
        <dbReference type="SAM" id="Phobius"/>
    </source>
</evidence>
<name>M2CG61_TREDN</name>
<dbReference type="Pfam" id="PF00664">
    <property type="entry name" value="ABC_membrane"/>
    <property type="match status" value="1"/>
</dbReference>
<dbReference type="SUPFAM" id="SSF90123">
    <property type="entry name" value="ABC transporter transmembrane region"/>
    <property type="match status" value="1"/>
</dbReference>
<dbReference type="GO" id="GO:0005524">
    <property type="term" value="F:ATP binding"/>
    <property type="evidence" value="ECO:0007669"/>
    <property type="project" value="InterPro"/>
</dbReference>
<dbReference type="EMBL" id="AGDW01000011">
    <property type="protein sequence ID" value="EMB32573.1"/>
    <property type="molecule type" value="Genomic_DNA"/>
</dbReference>
<dbReference type="Proteomes" id="UP000011708">
    <property type="component" value="Chromosome"/>
</dbReference>
<gene>
    <name evidence="7" type="ORF">HMPREF9725_00602</name>
</gene>
<proteinExistence type="predicted"/>
<evidence type="ECO:0000256" key="2">
    <source>
        <dbReference type="ARBA" id="ARBA00022692"/>
    </source>
</evidence>
<accession>M2CG61</accession>
<dbReference type="AlphaFoldDB" id="M2CG61"/>
<dbReference type="PROSITE" id="PS50929">
    <property type="entry name" value="ABC_TM1F"/>
    <property type="match status" value="1"/>
</dbReference>
<evidence type="ECO:0000256" key="4">
    <source>
        <dbReference type="ARBA" id="ARBA00023136"/>
    </source>
</evidence>
<evidence type="ECO:0000256" key="1">
    <source>
        <dbReference type="ARBA" id="ARBA00004651"/>
    </source>
</evidence>
<dbReference type="InterPro" id="IPR011527">
    <property type="entry name" value="ABC1_TM_dom"/>
</dbReference>
<reference evidence="7" key="1">
    <citation type="submission" date="2012-01" db="EMBL/GenBank/DDBJ databases">
        <title>The Genome Sequence of Treponema denticola H1-T.</title>
        <authorList>
            <consortium name="The Broad Institute Genome Sequencing Platform"/>
            <person name="Earl A."/>
            <person name="Ward D."/>
            <person name="Feldgarden M."/>
            <person name="Gevers D."/>
            <person name="Blanton J.M."/>
            <person name="Fenno C.J."/>
            <person name="Baranova O.V."/>
            <person name="Mathney J."/>
            <person name="Dewhirst F.E."/>
            <person name="Izard J."/>
            <person name="Young S.K."/>
            <person name="Zeng Q."/>
            <person name="Gargeya S."/>
            <person name="Fitzgerald M."/>
            <person name="Haas B."/>
            <person name="Abouelleil A."/>
            <person name="Alvarado L."/>
            <person name="Arachchi H.M."/>
            <person name="Berlin A."/>
            <person name="Chapman S.B."/>
            <person name="Gearin G."/>
            <person name="Goldberg J."/>
            <person name="Griggs A."/>
            <person name="Gujja S."/>
            <person name="Hansen M."/>
            <person name="Heiman D."/>
            <person name="Howarth C."/>
            <person name="Larimer J."/>
            <person name="Lui A."/>
            <person name="MacDonald P.J.P."/>
            <person name="McCowen C."/>
            <person name="Montmayeur A."/>
            <person name="Murphy C."/>
            <person name="Neiman D."/>
            <person name="Pearson M."/>
            <person name="Priest M."/>
            <person name="Roberts A."/>
            <person name="Saif S."/>
            <person name="Shea T."/>
            <person name="Sisk P."/>
            <person name="Stolte C."/>
            <person name="Sykes S."/>
            <person name="Wortman J."/>
            <person name="Nusbaum C."/>
            <person name="Birren B."/>
        </authorList>
    </citation>
    <scope>NUCLEOTIDE SEQUENCE [LARGE SCALE GENOMIC DNA]</scope>
    <source>
        <strain evidence="7">H1-T</strain>
    </source>
</reference>
<dbReference type="PATRIC" id="fig|999431.4.peg.624"/>
<feature type="transmembrane region" description="Helical" evidence="5">
    <location>
        <begin position="16"/>
        <end position="42"/>
    </location>
</feature>
<evidence type="ECO:0000313" key="7">
    <source>
        <dbReference type="EMBL" id="EMB32573.1"/>
    </source>
</evidence>
<dbReference type="RefSeq" id="WP_002687522.1">
    <property type="nucleotide sequence ID" value="NZ_CM001794.1"/>
</dbReference>
<dbReference type="HOGENOM" id="CLU_1170243_0_0_12"/>
<keyword evidence="2 5" id="KW-0812">Transmembrane</keyword>
<evidence type="ECO:0000256" key="3">
    <source>
        <dbReference type="ARBA" id="ARBA00022989"/>
    </source>
</evidence>
<evidence type="ECO:0000259" key="6">
    <source>
        <dbReference type="PROSITE" id="PS50929"/>
    </source>
</evidence>
<dbReference type="Gene3D" id="1.20.1560.10">
    <property type="entry name" value="ABC transporter type 1, transmembrane domain"/>
    <property type="match status" value="1"/>
</dbReference>
<organism evidence="7">
    <name type="scientific">Treponema denticola H1-T</name>
    <dbReference type="NCBI Taxonomy" id="999431"/>
    <lineage>
        <taxon>Bacteria</taxon>
        <taxon>Pseudomonadati</taxon>
        <taxon>Spirochaetota</taxon>
        <taxon>Spirochaetia</taxon>
        <taxon>Spirochaetales</taxon>
        <taxon>Treponemataceae</taxon>
        <taxon>Treponema</taxon>
    </lineage>
</organism>
<dbReference type="GO" id="GO:0005886">
    <property type="term" value="C:plasma membrane"/>
    <property type="evidence" value="ECO:0007669"/>
    <property type="project" value="UniProtKB-SubCell"/>
</dbReference>
<comment type="caution">
    <text evidence="7">The sequence shown here is derived from an EMBL/GenBank/DDBJ whole genome shotgun (WGS) entry which is preliminary data.</text>
</comment>
<dbReference type="GO" id="GO:0140359">
    <property type="term" value="F:ABC-type transporter activity"/>
    <property type="evidence" value="ECO:0007669"/>
    <property type="project" value="InterPro"/>
</dbReference>
<feature type="domain" description="ABC transmembrane type-1" evidence="6">
    <location>
        <begin position="19"/>
        <end position="237"/>
    </location>
</feature>
<sequence length="237" mass="27278">MEKNSFTLKYLFKNKVSIFFVIFLALAASFFNVGTAFLLKLIADSVLNYELSKMILLGGCTVVYIFVAVLSDFLAHYSRIKFCKRISYLLKNDIIFNLLNKSVLHKEKKSYSDYQSLLLNDILSLEQNYFEAILSCLYQALNLVFSFLAILYIQPFFLPVILVICIPPILFPRLTQNKLELLQKNKSETRSFFIKKLSDVLNGFRTIKMYGAEAAGVKYSDDSNYDYTPSRNKTCKA</sequence>
<keyword evidence="3 5" id="KW-1133">Transmembrane helix</keyword>
<feature type="transmembrane region" description="Helical" evidence="5">
    <location>
        <begin position="54"/>
        <end position="75"/>
    </location>
</feature>
<comment type="subcellular location">
    <subcellularLocation>
        <location evidence="1">Cell membrane</location>
        <topology evidence="1">Multi-pass membrane protein</topology>
    </subcellularLocation>
</comment>